<dbReference type="InterPro" id="IPR003661">
    <property type="entry name" value="HisK_dim/P_dom"/>
</dbReference>
<dbReference type="Gene3D" id="3.30.450.20">
    <property type="entry name" value="PAS domain"/>
    <property type="match status" value="2"/>
</dbReference>
<feature type="domain" description="PAS" evidence="11">
    <location>
        <begin position="246"/>
        <end position="281"/>
    </location>
</feature>
<keyword evidence="7" id="KW-0902">Two-component regulatory system</keyword>
<dbReference type="SMART" id="SM00387">
    <property type="entry name" value="HATPase_c"/>
    <property type="match status" value="1"/>
</dbReference>
<dbReference type="GO" id="GO:0005524">
    <property type="term" value="F:ATP binding"/>
    <property type="evidence" value="ECO:0007669"/>
    <property type="project" value="UniProtKB-KW"/>
</dbReference>
<evidence type="ECO:0000313" key="14">
    <source>
        <dbReference type="Proteomes" id="UP000004162"/>
    </source>
</evidence>
<dbReference type="PANTHER" id="PTHR45453">
    <property type="entry name" value="PHOSPHATE REGULON SENSOR PROTEIN PHOR"/>
    <property type="match status" value="1"/>
</dbReference>
<keyword evidence="6 13" id="KW-0418">Kinase</keyword>
<dbReference type="PROSITE" id="PS50109">
    <property type="entry name" value="HIS_KIN"/>
    <property type="match status" value="1"/>
</dbReference>
<dbReference type="Proteomes" id="UP000004162">
    <property type="component" value="Unassembled WGS sequence"/>
</dbReference>
<dbReference type="InterPro" id="IPR036097">
    <property type="entry name" value="HisK_dim/P_sf"/>
</dbReference>
<dbReference type="Gene3D" id="1.10.287.130">
    <property type="match status" value="1"/>
</dbReference>
<dbReference type="InterPro" id="IPR000014">
    <property type="entry name" value="PAS"/>
</dbReference>
<gene>
    <name evidence="13" type="ORF">CferDRAFT_0396</name>
</gene>
<dbReference type="CDD" id="cd00082">
    <property type="entry name" value="HisKA"/>
    <property type="match status" value="1"/>
</dbReference>
<dbReference type="AlphaFoldDB" id="Q0YPY2"/>
<dbReference type="Gene3D" id="3.30.565.10">
    <property type="entry name" value="Histidine kinase-like ATPase, C-terminal domain"/>
    <property type="match status" value="1"/>
</dbReference>
<dbReference type="InterPro" id="IPR035965">
    <property type="entry name" value="PAS-like_dom_sf"/>
</dbReference>
<dbReference type="CDD" id="cd00075">
    <property type="entry name" value="HATPase"/>
    <property type="match status" value="1"/>
</dbReference>
<dbReference type="InterPro" id="IPR050351">
    <property type="entry name" value="BphY/WalK/GraS-like"/>
</dbReference>
<dbReference type="GO" id="GO:0000155">
    <property type="term" value="F:phosphorelay sensor kinase activity"/>
    <property type="evidence" value="ECO:0007669"/>
    <property type="project" value="InterPro"/>
</dbReference>
<dbReference type="GO" id="GO:0016036">
    <property type="term" value="P:cellular response to phosphate starvation"/>
    <property type="evidence" value="ECO:0007669"/>
    <property type="project" value="TreeGrafter"/>
</dbReference>
<dbReference type="InterPro" id="IPR005467">
    <property type="entry name" value="His_kinase_dom"/>
</dbReference>
<evidence type="ECO:0000256" key="5">
    <source>
        <dbReference type="ARBA" id="ARBA00022679"/>
    </source>
</evidence>
<accession>Q0YPY2</accession>
<keyword evidence="13" id="KW-0067">ATP-binding</keyword>
<dbReference type="Pfam" id="PF02518">
    <property type="entry name" value="HATPase_c"/>
    <property type="match status" value="1"/>
</dbReference>
<evidence type="ECO:0000256" key="8">
    <source>
        <dbReference type="ARBA" id="ARBA00023136"/>
    </source>
</evidence>
<dbReference type="InterPro" id="IPR003660">
    <property type="entry name" value="HAMP_dom"/>
</dbReference>
<dbReference type="CDD" id="cd00130">
    <property type="entry name" value="PAS"/>
    <property type="match status" value="1"/>
</dbReference>
<comment type="caution">
    <text evidence="13">The sequence shown here is derived from an EMBL/GenBank/DDBJ whole genome shotgun (WGS) entry which is preliminary data.</text>
</comment>
<dbReference type="PANTHER" id="PTHR45453:SF1">
    <property type="entry name" value="PHOSPHATE REGULON SENSOR PROTEIN PHOR"/>
    <property type="match status" value="1"/>
</dbReference>
<dbReference type="NCBIfam" id="TIGR00229">
    <property type="entry name" value="sensory_box"/>
    <property type="match status" value="1"/>
</dbReference>
<dbReference type="EC" id="2.7.13.3" evidence="3"/>
<evidence type="ECO:0000259" key="10">
    <source>
        <dbReference type="PROSITE" id="PS50109"/>
    </source>
</evidence>
<dbReference type="SUPFAM" id="SSF158472">
    <property type="entry name" value="HAMP domain-like"/>
    <property type="match status" value="1"/>
</dbReference>
<evidence type="ECO:0000259" key="11">
    <source>
        <dbReference type="PROSITE" id="PS50112"/>
    </source>
</evidence>
<dbReference type="GO" id="GO:0004721">
    <property type="term" value="F:phosphoprotein phosphatase activity"/>
    <property type="evidence" value="ECO:0007669"/>
    <property type="project" value="TreeGrafter"/>
</dbReference>
<dbReference type="GO" id="GO:0005886">
    <property type="term" value="C:plasma membrane"/>
    <property type="evidence" value="ECO:0007669"/>
    <property type="project" value="TreeGrafter"/>
</dbReference>
<dbReference type="PRINTS" id="PR00344">
    <property type="entry name" value="BCTRLSENSOR"/>
</dbReference>
<dbReference type="SUPFAM" id="SSF47384">
    <property type="entry name" value="Homodimeric domain of signal transducing histidine kinase"/>
    <property type="match status" value="1"/>
</dbReference>
<feature type="domain" description="Histidine kinase" evidence="10">
    <location>
        <begin position="370"/>
        <end position="589"/>
    </location>
</feature>
<keyword evidence="8 9" id="KW-0472">Membrane</keyword>
<dbReference type="PROSITE" id="PS50112">
    <property type="entry name" value="PAS"/>
    <property type="match status" value="1"/>
</dbReference>
<dbReference type="OrthoDB" id="9813151at2"/>
<keyword evidence="9" id="KW-0812">Transmembrane</keyword>
<dbReference type="GO" id="GO:0006355">
    <property type="term" value="P:regulation of DNA-templated transcription"/>
    <property type="evidence" value="ECO:0007669"/>
    <property type="project" value="InterPro"/>
</dbReference>
<dbReference type="SMART" id="SM00388">
    <property type="entry name" value="HisKA"/>
    <property type="match status" value="1"/>
</dbReference>
<keyword evidence="9" id="KW-1133">Transmembrane helix</keyword>
<evidence type="ECO:0000256" key="2">
    <source>
        <dbReference type="ARBA" id="ARBA00004370"/>
    </source>
</evidence>
<keyword evidence="13" id="KW-0547">Nucleotide-binding</keyword>
<dbReference type="EMBL" id="AASE01000022">
    <property type="protein sequence ID" value="EAT58348.1"/>
    <property type="molecule type" value="Genomic_DNA"/>
</dbReference>
<dbReference type="FunFam" id="3.30.565.10:FF:000006">
    <property type="entry name" value="Sensor histidine kinase WalK"/>
    <property type="match status" value="1"/>
</dbReference>
<feature type="transmembrane region" description="Helical" evidence="9">
    <location>
        <begin position="177"/>
        <end position="196"/>
    </location>
</feature>
<protein>
    <recommendedName>
        <fullName evidence="3">histidine kinase</fullName>
        <ecNumber evidence="3">2.7.13.3</ecNumber>
    </recommendedName>
</protein>
<dbReference type="FunFam" id="1.10.287.130:FF:000001">
    <property type="entry name" value="Two-component sensor histidine kinase"/>
    <property type="match status" value="1"/>
</dbReference>
<keyword evidence="5" id="KW-0808">Transferase</keyword>
<evidence type="ECO:0000256" key="6">
    <source>
        <dbReference type="ARBA" id="ARBA00022777"/>
    </source>
</evidence>
<dbReference type="RefSeq" id="WP_006367034.1">
    <property type="nucleotide sequence ID" value="NZ_AASE01000022.1"/>
</dbReference>
<reference evidence="13 14" key="2">
    <citation type="submission" date="2006-07" db="EMBL/GenBank/DDBJ databases">
        <title>Sequencing of the draft genome and assembly of Chlorobium ferroxidans DSM 13031.</title>
        <authorList>
            <consortium name="US DOE Joint Genome Institute (JGI-PGF)"/>
            <person name="Copeland A."/>
            <person name="Lucas S."/>
            <person name="Lapidus A."/>
            <person name="Barry K."/>
            <person name="Glavina del Rio T."/>
            <person name="Dalin E."/>
            <person name="Tice H."/>
            <person name="Bruce D."/>
            <person name="Pitluck S."/>
            <person name="Richardson P."/>
        </authorList>
    </citation>
    <scope>NUCLEOTIDE SEQUENCE [LARGE SCALE GENOMIC DNA]</scope>
    <source>
        <strain evidence="13 14">DSM 13031</strain>
    </source>
</reference>
<dbReference type="CDD" id="cd06225">
    <property type="entry name" value="HAMP"/>
    <property type="match status" value="1"/>
</dbReference>
<name>Q0YPY2_9CHLB</name>
<dbReference type="InterPro" id="IPR004358">
    <property type="entry name" value="Sig_transdc_His_kin-like_C"/>
</dbReference>
<dbReference type="Pfam" id="PF00512">
    <property type="entry name" value="HisKA"/>
    <property type="match status" value="1"/>
</dbReference>
<evidence type="ECO:0000256" key="1">
    <source>
        <dbReference type="ARBA" id="ARBA00000085"/>
    </source>
</evidence>
<proteinExistence type="predicted"/>
<dbReference type="InterPro" id="IPR003594">
    <property type="entry name" value="HATPase_dom"/>
</dbReference>
<dbReference type="PROSITE" id="PS50885">
    <property type="entry name" value="HAMP"/>
    <property type="match status" value="1"/>
</dbReference>
<dbReference type="Pfam" id="PF13188">
    <property type="entry name" value="PAS_8"/>
    <property type="match status" value="1"/>
</dbReference>
<dbReference type="SUPFAM" id="SSF55785">
    <property type="entry name" value="PYP-like sensor domain (PAS domain)"/>
    <property type="match status" value="1"/>
</dbReference>
<evidence type="ECO:0000313" key="13">
    <source>
        <dbReference type="EMBL" id="EAT58348.1"/>
    </source>
</evidence>
<evidence type="ECO:0000256" key="4">
    <source>
        <dbReference type="ARBA" id="ARBA00022553"/>
    </source>
</evidence>
<dbReference type="InterPro" id="IPR036890">
    <property type="entry name" value="HATPase_C_sf"/>
</dbReference>
<keyword evidence="4" id="KW-0597">Phosphoprotein</keyword>
<dbReference type="SUPFAM" id="SSF55874">
    <property type="entry name" value="ATPase domain of HSP90 chaperone/DNA topoisomerase II/histidine kinase"/>
    <property type="match status" value="1"/>
</dbReference>
<dbReference type="Pfam" id="PF00672">
    <property type="entry name" value="HAMP"/>
    <property type="match status" value="1"/>
</dbReference>
<comment type="catalytic activity">
    <reaction evidence="1">
        <text>ATP + protein L-histidine = ADP + protein N-phospho-L-histidine.</text>
        <dbReference type="EC" id="2.7.13.3"/>
    </reaction>
</comment>
<sequence>MQAKVSFRLGAVIGTIIFVTVLVSYLSLGGQLTELLREASRRELHRDLLLNRQLLEEKPAGWLEADSADAWADRVGSALELRVTLIDLQGRVIGDSYIPAKKLSVMQNHRNRPEVVAALQKGYGEESRYSQTVKEQMLYIAVPVGRPKPRALLRFAKPLYDNGIFEKGIRKSIEQGLFFALFFSFVAGLLGAFFLARPLRNLAEIARKRLRDDLSGTIPVDRQDEIGMLARAFNTMSDEIKKMRRSEEWFRAVFSGIREAIIVTDAAGDIILVNPAASRIFRIEGAMFKSRPLRHLSDSRLEELFSRVHKSHLALIKEEMAFETTKGRRIMQISSMPVMQGERFDGTVFVLNDITKLRNLERVRRDFVSSVSHELRTPLTSIKGYTETLLEGAMHEPEHASAFLKIILQESEQLTALVNDVLDLSRIESGRIEYHFSAVDLRTVIAKSVDQLRLALEKKAVRLDVSIADDMPQLHADSGYLEIVVRNLLDNAIKYVDAEHGKIRISAFRNGDFVQLDVEDNGIGISKQDLGRIFERFYRVDKARSRELGGTGLGLAIVKHIVLAHKGHVEVRSRVSQGSVFSVLFPVVADSTVNRN</sequence>
<dbReference type="SMART" id="SM00304">
    <property type="entry name" value="HAMP"/>
    <property type="match status" value="1"/>
</dbReference>
<evidence type="ECO:0000256" key="3">
    <source>
        <dbReference type="ARBA" id="ARBA00012438"/>
    </source>
</evidence>
<comment type="subcellular location">
    <subcellularLocation>
        <location evidence="2">Membrane</location>
    </subcellularLocation>
</comment>
<keyword evidence="14" id="KW-1185">Reference proteome</keyword>
<dbReference type="SMART" id="SM00091">
    <property type="entry name" value="PAS"/>
    <property type="match status" value="2"/>
</dbReference>
<organism evidence="13 14">
    <name type="scientific">Chlorobium ferrooxidans DSM 13031</name>
    <dbReference type="NCBI Taxonomy" id="377431"/>
    <lineage>
        <taxon>Bacteria</taxon>
        <taxon>Pseudomonadati</taxon>
        <taxon>Chlorobiota</taxon>
        <taxon>Chlorobiia</taxon>
        <taxon>Chlorobiales</taxon>
        <taxon>Chlorobiaceae</taxon>
        <taxon>Chlorobium/Pelodictyon group</taxon>
        <taxon>Chlorobium</taxon>
    </lineage>
</organism>
<dbReference type="Gene3D" id="1.10.8.500">
    <property type="entry name" value="HAMP domain in histidine kinase"/>
    <property type="match status" value="1"/>
</dbReference>
<evidence type="ECO:0000256" key="9">
    <source>
        <dbReference type="SAM" id="Phobius"/>
    </source>
</evidence>
<reference evidence="13 14" key="1">
    <citation type="submission" date="2006-07" db="EMBL/GenBank/DDBJ databases">
        <title>Annotation of the draft genome assembly of Chlorobium ferroxidans DSM 13031.</title>
        <authorList>
            <consortium name="US DOE Joint Genome Institute (JGI-ORNL)"/>
            <person name="Larimer F."/>
            <person name="Land M."/>
            <person name="Hauser L."/>
        </authorList>
    </citation>
    <scope>NUCLEOTIDE SEQUENCE [LARGE SCALE GENOMIC DNA]</scope>
    <source>
        <strain evidence="13 14">DSM 13031</strain>
    </source>
</reference>
<feature type="transmembrane region" description="Helical" evidence="9">
    <location>
        <begin position="6"/>
        <end position="28"/>
    </location>
</feature>
<feature type="domain" description="HAMP" evidence="12">
    <location>
        <begin position="193"/>
        <end position="245"/>
    </location>
</feature>
<evidence type="ECO:0000256" key="7">
    <source>
        <dbReference type="ARBA" id="ARBA00023012"/>
    </source>
</evidence>
<evidence type="ECO:0000259" key="12">
    <source>
        <dbReference type="PROSITE" id="PS50885"/>
    </source>
</evidence>